<evidence type="ECO:0000256" key="7">
    <source>
        <dbReference type="SAM" id="Phobius"/>
    </source>
</evidence>
<feature type="transmembrane region" description="Helical" evidence="7">
    <location>
        <begin position="190"/>
        <end position="211"/>
    </location>
</feature>
<dbReference type="RefSeq" id="WP_147662751.1">
    <property type="nucleotide sequence ID" value="NZ_CP042905.2"/>
</dbReference>
<reference evidence="9 10" key="2">
    <citation type="journal article" date="2024" name="Int. J. Syst. Evol. Microbiol.">
        <title>Promethearchaeum syntrophicum gen. nov., sp. nov., an anaerobic, obligately syntrophic archaeon, the first isolate of the lineage 'Asgard' archaea, and proposal of the new archaeal phylum Promethearchaeota phyl. nov. and kingdom Promethearchaeati regn. nov.</title>
        <authorList>
            <person name="Imachi H."/>
            <person name="Nobu M.K."/>
            <person name="Kato S."/>
            <person name="Takaki Y."/>
            <person name="Miyazaki M."/>
            <person name="Miyata M."/>
            <person name="Ogawara M."/>
            <person name="Saito Y."/>
            <person name="Sakai S."/>
            <person name="Tahara Y.O."/>
            <person name="Takano Y."/>
            <person name="Tasumi E."/>
            <person name="Uematsu K."/>
            <person name="Yoshimura T."/>
            <person name="Itoh T."/>
            <person name="Ohkuma M."/>
            <person name="Takai K."/>
        </authorList>
    </citation>
    <scope>NUCLEOTIDE SEQUENCE [LARGE SCALE GENOMIC DNA]</scope>
    <source>
        <strain evidence="9 10">MK-D1</strain>
    </source>
</reference>
<feature type="transmembrane region" description="Helical" evidence="7">
    <location>
        <begin position="163"/>
        <end position="184"/>
    </location>
</feature>
<keyword evidence="10" id="KW-1185">Reference proteome</keyword>
<dbReference type="InterPro" id="IPR011701">
    <property type="entry name" value="MFS"/>
</dbReference>
<accession>A0A5B9D9L5</accession>
<name>A0A5B9D9L5_9ARCH</name>
<evidence type="ECO:0000256" key="1">
    <source>
        <dbReference type="ARBA" id="ARBA00004651"/>
    </source>
</evidence>
<dbReference type="KEGG" id="psyt:DSAG12_01681"/>
<dbReference type="SUPFAM" id="SSF103473">
    <property type="entry name" value="MFS general substrate transporter"/>
    <property type="match status" value="1"/>
</dbReference>
<keyword evidence="5 7" id="KW-1133">Transmembrane helix</keyword>
<dbReference type="Proteomes" id="UP000321408">
    <property type="component" value="Chromosome"/>
</dbReference>
<proteinExistence type="predicted"/>
<dbReference type="PROSITE" id="PS50850">
    <property type="entry name" value="MFS"/>
    <property type="match status" value="1"/>
</dbReference>
<evidence type="ECO:0000256" key="3">
    <source>
        <dbReference type="ARBA" id="ARBA00022475"/>
    </source>
</evidence>
<dbReference type="OrthoDB" id="117970at2157"/>
<comment type="subcellular location">
    <subcellularLocation>
        <location evidence="1">Cell membrane</location>
        <topology evidence="1">Multi-pass membrane protein</topology>
    </subcellularLocation>
</comment>
<organism evidence="9 10">
    <name type="scientific">Promethearchaeum syntrophicum</name>
    <dbReference type="NCBI Taxonomy" id="2594042"/>
    <lineage>
        <taxon>Archaea</taxon>
        <taxon>Promethearchaeati</taxon>
        <taxon>Promethearchaeota</taxon>
        <taxon>Promethearchaeia</taxon>
        <taxon>Promethearchaeales</taxon>
        <taxon>Promethearchaeaceae</taxon>
        <taxon>Promethearchaeum</taxon>
    </lineage>
</organism>
<feature type="transmembrane region" description="Helical" evidence="7">
    <location>
        <begin position="406"/>
        <end position="423"/>
    </location>
</feature>
<keyword evidence="6 7" id="KW-0472">Membrane</keyword>
<keyword evidence="2" id="KW-0813">Transport</keyword>
<reference evidence="9 10" key="1">
    <citation type="journal article" date="2020" name="Nature">
        <title>Isolation of an archaeon at the prokaryote-eukaryote interface.</title>
        <authorList>
            <person name="Imachi H."/>
            <person name="Nobu M.K."/>
            <person name="Nakahara N."/>
            <person name="Morono Y."/>
            <person name="Ogawara M."/>
            <person name="Takaki Y."/>
            <person name="Takano Y."/>
            <person name="Uematsu K."/>
            <person name="Ikuta T."/>
            <person name="Ito M."/>
            <person name="Matsui Y."/>
            <person name="Miyazaki M."/>
            <person name="Murata K."/>
            <person name="Saito Y."/>
            <person name="Sakai S."/>
            <person name="Song C."/>
            <person name="Tasumi E."/>
            <person name="Yamanaka Y."/>
            <person name="Yamaguchi T."/>
            <person name="Kamagata Y."/>
            <person name="Tamaki H."/>
            <person name="Takai K."/>
        </authorList>
    </citation>
    <scope>NUCLEOTIDE SEQUENCE [LARGE SCALE GENOMIC DNA]</scope>
    <source>
        <strain evidence="9 10">MK-D1</strain>
    </source>
</reference>
<evidence type="ECO:0000256" key="6">
    <source>
        <dbReference type="ARBA" id="ARBA00023136"/>
    </source>
</evidence>
<dbReference type="PANTHER" id="PTHR43266">
    <property type="entry name" value="MACROLIDE-EFFLUX PROTEIN"/>
    <property type="match status" value="1"/>
</dbReference>
<feature type="transmembrane region" description="Helical" evidence="7">
    <location>
        <begin position="338"/>
        <end position="362"/>
    </location>
</feature>
<gene>
    <name evidence="9" type="ORF">DSAG12_01681</name>
</gene>
<keyword evidence="3" id="KW-1003">Cell membrane</keyword>
<feature type="transmembrane region" description="Helical" evidence="7">
    <location>
        <begin position="30"/>
        <end position="54"/>
    </location>
</feature>
<evidence type="ECO:0000313" key="10">
    <source>
        <dbReference type="Proteomes" id="UP000321408"/>
    </source>
</evidence>
<dbReference type="Gene3D" id="1.20.1250.20">
    <property type="entry name" value="MFS general substrate transporter like domains"/>
    <property type="match status" value="1"/>
</dbReference>
<sequence>MENIDKKEALSEINTNLKPQNKNARNSFQAFIFFWIGQLFSILGSNIVSFVLIWTITELAPENNTVLSIAAFLAFIPFVVFVPIAGVVADKWNKKSIILVADSLQAALTLVYIIIIALGNLQIWHIYAIGFLRGTCGAFHEPVSFSVLSIMTPKDKLSRMNGLNTLFSSLVRIIAPVIAGFLMIYLDTMWVLSIDIITFLIALVPIIYIAFPNVLESSKESDLKGEGKGSFWGHLKEGFTTIKNIPGLMMIMLMATLSNFFFQPLDALLPNFVRVSHSGGQQELAYFLGFLNLGVFLGAIIMTVKKHWKHMAITITIGLFSTSVGYLALGLVPPGSFIALYIFAALFLVMNPIVNGLFQTAIVFMIPPEKMGRVISVLITMSSIASPLGLIIAGPAADLLGSIPKLYIICGILSAVSVALTIFRKAPWNMMKEGQRLQDEAMKAKAEE</sequence>
<dbReference type="InterPro" id="IPR020846">
    <property type="entry name" value="MFS_dom"/>
</dbReference>
<evidence type="ECO:0000256" key="4">
    <source>
        <dbReference type="ARBA" id="ARBA00022692"/>
    </source>
</evidence>
<feature type="transmembrane region" description="Helical" evidence="7">
    <location>
        <begin position="374"/>
        <end position="394"/>
    </location>
</feature>
<feature type="transmembrane region" description="Helical" evidence="7">
    <location>
        <begin position="66"/>
        <end position="89"/>
    </location>
</feature>
<dbReference type="CDD" id="cd06173">
    <property type="entry name" value="MFS_MefA_like"/>
    <property type="match status" value="1"/>
</dbReference>
<protein>
    <submittedName>
        <fullName evidence="9">MFS transporter</fullName>
    </submittedName>
</protein>
<evidence type="ECO:0000313" key="9">
    <source>
        <dbReference type="EMBL" id="QEE15854.1"/>
    </source>
</evidence>
<dbReference type="GO" id="GO:0022857">
    <property type="term" value="F:transmembrane transporter activity"/>
    <property type="evidence" value="ECO:0007669"/>
    <property type="project" value="InterPro"/>
</dbReference>
<dbReference type="GeneID" id="41329674"/>
<feature type="transmembrane region" description="Helical" evidence="7">
    <location>
        <begin position="124"/>
        <end position="151"/>
    </location>
</feature>
<dbReference type="InterPro" id="IPR036259">
    <property type="entry name" value="MFS_trans_sf"/>
</dbReference>
<dbReference type="PANTHER" id="PTHR43266:SF2">
    <property type="entry name" value="MAJOR FACILITATOR SUPERFAMILY (MFS) PROFILE DOMAIN-CONTAINING PROTEIN"/>
    <property type="match status" value="1"/>
</dbReference>
<feature type="transmembrane region" description="Helical" evidence="7">
    <location>
        <begin position="284"/>
        <end position="304"/>
    </location>
</feature>
<dbReference type="Pfam" id="PF07690">
    <property type="entry name" value="MFS_1"/>
    <property type="match status" value="1"/>
</dbReference>
<dbReference type="AlphaFoldDB" id="A0A5B9D9L5"/>
<evidence type="ECO:0000259" key="8">
    <source>
        <dbReference type="PROSITE" id="PS50850"/>
    </source>
</evidence>
<evidence type="ECO:0000256" key="2">
    <source>
        <dbReference type="ARBA" id="ARBA00022448"/>
    </source>
</evidence>
<feature type="transmembrane region" description="Helical" evidence="7">
    <location>
        <begin position="311"/>
        <end position="332"/>
    </location>
</feature>
<feature type="domain" description="Major facilitator superfamily (MFS) profile" evidence="8">
    <location>
        <begin position="30"/>
        <end position="429"/>
    </location>
</feature>
<feature type="transmembrane region" description="Helical" evidence="7">
    <location>
        <begin position="96"/>
        <end position="118"/>
    </location>
</feature>
<dbReference type="EMBL" id="CP042905">
    <property type="protein sequence ID" value="QEE15854.1"/>
    <property type="molecule type" value="Genomic_DNA"/>
</dbReference>
<keyword evidence="4 7" id="KW-0812">Transmembrane</keyword>
<evidence type="ECO:0000256" key="5">
    <source>
        <dbReference type="ARBA" id="ARBA00022989"/>
    </source>
</evidence>
<feature type="transmembrane region" description="Helical" evidence="7">
    <location>
        <begin position="245"/>
        <end position="264"/>
    </location>
</feature>
<dbReference type="GO" id="GO:0005886">
    <property type="term" value="C:plasma membrane"/>
    <property type="evidence" value="ECO:0007669"/>
    <property type="project" value="UniProtKB-SubCell"/>
</dbReference>